<dbReference type="EMBL" id="QRVZ01000035">
    <property type="protein sequence ID" value="RGS79228.1"/>
    <property type="molecule type" value="Genomic_DNA"/>
</dbReference>
<organism evidence="1 2">
    <name type="scientific">Bacteroides ovatus</name>
    <dbReference type="NCBI Taxonomy" id="28116"/>
    <lineage>
        <taxon>Bacteria</taxon>
        <taxon>Pseudomonadati</taxon>
        <taxon>Bacteroidota</taxon>
        <taxon>Bacteroidia</taxon>
        <taxon>Bacteroidales</taxon>
        <taxon>Bacteroidaceae</taxon>
        <taxon>Bacteroides</taxon>
    </lineage>
</organism>
<dbReference type="Proteomes" id="UP000266492">
    <property type="component" value="Unassembled WGS sequence"/>
</dbReference>
<comment type="caution">
    <text evidence="1">The sequence shown here is derived from an EMBL/GenBank/DDBJ whole genome shotgun (WGS) entry which is preliminary data.</text>
</comment>
<evidence type="ECO:0000313" key="1">
    <source>
        <dbReference type="EMBL" id="RGS79228.1"/>
    </source>
</evidence>
<dbReference type="AlphaFoldDB" id="A0A395VPD8"/>
<reference evidence="1 2" key="1">
    <citation type="submission" date="2018-08" db="EMBL/GenBank/DDBJ databases">
        <title>A genome reference for cultivated species of the human gut microbiota.</title>
        <authorList>
            <person name="Zou Y."/>
            <person name="Xue W."/>
            <person name="Luo G."/>
        </authorList>
    </citation>
    <scope>NUCLEOTIDE SEQUENCE [LARGE SCALE GENOMIC DNA]</scope>
    <source>
        <strain evidence="1 2">AF20-9LB</strain>
    </source>
</reference>
<accession>A0A395VPD8</accession>
<name>A0A395VPD8_BACOV</name>
<sequence length="93" mass="10986">MHLIDTFSDSTREKPERNLIPYFSRFSGTWTKKEHYYDTNTLGKNKTSASYKPKTIFNKNNCLIICDIYRNLLSLSIENKEINKPLKLVWLPV</sequence>
<proteinExistence type="predicted"/>
<protein>
    <submittedName>
        <fullName evidence="1">Uncharacterized protein</fullName>
    </submittedName>
</protein>
<evidence type="ECO:0000313" key="2">
    <source>
        <dbReference type="Proteomes" id="UP000266492"/>
    </source>
</evidence>
<gene>
    <name evidence="1" type="ORF">DWX70_24695</name>
</gene>